<proteinExistence type="predicted"/>
<evidence type="ECO:0000313" key="1">
    <source>
        <dbReference type="EMBL" id="MEQ2579374.1"/>
    </source>
</evidence>
<dbReference type="GeneID" id="97191128"/>
<sequence>MSQYDTLEQKAVALKYDETQNSAPVIVASGMGYVAEKIVEIANDNGIPVYEDNSLATVLAQMKLGKEIPPELYQTIVDIYAYFLRYVPKHADETQEAIREETTAEEAHSEEVKKK</sequence>
<gene>
    <name evidence="1" type="ORF">WMO62_11125</name>
</gene>
<dbReference type="PANTHER" id="PTHR30531">
    <property type="entry name" value="FLAGELLAR BIOSYNTHETIC PROTEIN FLHB"/>
    <property type="match status" value="1"/>
</dbReference>
<dbReference type="SUPFAM" id="SSF160544">
    <property type="entry name" value="EscU C-terminal domain-like"/>
    <property type="match status" value="1"/>
</dbReference>
<comment type="caution">
    <text evidence="1">The sequence shown here is derived from an EMBL/GenBank/DDBJ whole genome shotgun (WGS) entry which is preliminary data.</text>
</comment>
<dbReference type="PRINTS" id="PR00950">
    <property type="entry name" value="TYPE3IMSPROT"/>
</dbReference>
<keyword evidence="2" id="KW-1185">Reference proteome</keyword>
<evidence type="ECO:0000313" key="2">
    <source>
        <dbReference type="Proteomes" id="UP001470288"/>
    </source>
</evidence>
<dbReference type="InterPro" id="IPR006135">
    <property type="entry name" value="T3SS_substrate_exporter"/>
</dbReference>
<protein>
    <submittedName>
        <fullName evidence="1">EscU/YscU/HrcU family type III secretion system export apparatus switch protein</fullName>
    </submittedName>
</protein>
<dbReference type="RefSeq" id="WP_009266757.1">
    <property type="nucleotide sequence ID" value="NZ_JBBMFC010000019.1"/>
</dbReference>
<dbReference type="Proteomes" id="UP001470288">
    <property type="component" value="Unassembled WGS sequence"/>
</dbReference>
<organism evidence="1 2">
    <name type="scientific">Hominiventricola aquisgranensis</name>
    <dbReference type="NCBI Taxonomy" id="3133164"/>
    <lineage>
        <taxon>Bacteria</taxon>
        <taxon>Bacillati</taxon>
        <taxon>Bacillota</taxon>
        <taxon>Clostridia</taxon>
        <taxon>Lachnospirales</taxon>
        <taxon>Lachnospiraceae</taxon>
        <taxon>Hominiventricola</taxon>
    </lineage>
</organism>
<dbReference type="EMBL" id="JBBMFC010000019">
    <property type="protein sequence ID" value="MEQ2579374.1"/>
    <property type="molecule type" value="Genomic_DNA"/>
</dbReference>
<name>A0ABV1I428_9FIRM</name>
<dbReference type="InterPro" id="IPR029025">
    <property type="entry name" value="T3SS_substrate_exporter_C"/>
</dbReference>
<dbReference type="PANTHER" id="PTHR30531:SF12">
    <property type="entry name" value="FLAGELLAR BIOSYNTHETIC PROTEIN FLHB"/>
    <property type="match status" value="1"/>
</dbReference>
<reference evidence="1 2" key="1">
    <citation type="submission" date="2024-03" db="EMBL/GenBank/DDBJ databases">
        <title>Human intestinal bacterial collection.</title>
        <authorList>
            <person name="Pauvert C."/>
            <person name="Hitch T.C.A."/>
            <person name="Clavel T."/>
        </authorList>
    </citation>
    <scope>NUCLEOTIDE SEQUENCE [LARGE SCALE GENOMIC DNA]</scope>
    <source>
        <strain evidence="1 2">CLA-AA-H78B</strain>
    </source>
</reference>
<dbReference type="Gene3D" id="3.40.1690.10">
    <property type="entry name" value="secretion proteins EscU"/>
    <property type="match status" value="1"/>
</dbReference>
<accession>A0ABV1I428</accession>
<dbReference type="Pfam" id="PF01312">
    <property type="entry name" value="Bac_export_2"/>
    <property type="match status" value="1"/>
</dbReference>